<sequence>MNIKKSVDVLNNLIASHKDRVIAYQNAKKGFNENDLVQLFNEFEKTSNLFNEDLIFELSKINGAPKENARNHTLIDKIWGNLKINFLIKDKEEILNRLEYSEFEILKVYKNSLTNNTDFIPKKLNQILQQQQILLTNQHDKIKDLGDSMIAKSSMSF</sequence>
<dbReference type="Pfam" id="PF09537">
    <property type="entry name" value="DUF2383"/>
    <property type="match status" value="1"/>
</dbReference>
<name>A0ABY3FK93_9FLAO</name>
<organism evidence="2 3">
    <name type="scientific">Flavobacterium tiangeerense</name>
    <dbReference type="NCBI Taxonomy" id="459471"/>
    <lineage>
        <taxon>Bacteria</taxon>
        <taxon>Pseudomonadati</taxon>
        <taxon>Bacteroidota</taxon>
        <taxon>Flavobacteriia</taxon>
        <taxon>Flavobacteriales</taxon>
        <taxon>Flavobacteriaceae</taxon>
        <taxon>Flavobacterium</taxon>
    </lineage>
</organism>
<dbReference type="RefSeq" id="WP_144890625.1">
    <property type="nucleotide sequence ID" value="NZ_VLKO01000004.1"/>
</dbReference>
<evidence type="ECO:0000259" key="1">
    <source>
        <dbReference type="Pfam" id="PF09537"/>
    </source>
</evidence>
<protein>
    <submittedName>
        <fullName evidence="2">Uncharacterized protein (TIGR02284 family)</fullName>
    </submittedName>
</protein>
<dbReference type="InterPro" id="IPR019052">
    <property type="entry name" value="DUF2383"/>
</dbReference>
<dbReference type="EMBL" id="VLKO01000004">
    <property type="protein sequence ID" value="TWI00408.1"/>
    <property type="molecule type" value="Genomic_DNA"/>
</dbReference>
<gene>
    <name evidence="2" type="ORF">IQ05_01054</name>
</gene>
<feature type="domain" description="DUF2383" evidence="1">
    <location>
        <begin position="7"/>
        <end position="113"/>
    </location>
</feature>
<proteinExistence type="predicted"/>
<keyword evidence="3" id="KW-1185">Reference proteome</keyword>
<reference evidence="2 3" key="1">
    <citation type="journal article" date="2015" name="Stand. Genomic Sci.">
        <title>Genomic Encyclopedia of Bacterial and Archaeal Type Strains, Phase III: the genomes of soil and plant-associated and newly described type strains.</title>
        <authorList>
            <person name="Whitman W.B."/>
            <person name="Woyke T."/>
            <person name="Klenk H.P."/>
            <person name="Zhou Y."/>
            <person name="Lilburn T.G."/>
            <person name="Beck B.J."/>
            <person name="De Vos P."/>
            <person name="Vandamme P."/>
            <person name="Eisen J.A."/>
            <person name="Garrity G."/>
            <person name="Hugenholtz P."/>
            <person name="Kyrpides N.C."/>
        </authorList>
    </citation>
    <scope>NUCLEOTIDE SEQUENCE [LARGE SCALE GENOMIC DNA]</scope>
    <source>
        <strain evidence="2 3">CGMCC 1.6847</strain>
    </source>
</reference>
<comment type="caution">
    <text evidence="2">The sequence shown here is derived from an EMBL/GenBank/DDBJ whole genome shotgun (WGS) entry which is preliminary data.</text>
</comment>
<dbReference type="Gene3D" id="1.20.1260.10">
    <property type="match status" value="1"/>
</dbReference>
<dbReference type="InterPro" id="IPR012347">
    <property type="entry name" value="Ferritin-like"/>
</dbReference>
<evidence type="ECO:0000313" key="3">
    <source>
        <dbReference type="Proteomes" id="UP000317519"/>
    </source>
</evidence>
<accession>A0ABY3FK93</accession>
<dbReference type="Proteomes" id="UP000317519">
    <property type="component" value="Unassembled WGS sequence"/>
</dbReference>
<evidence type="ECO:0000313" key="2">
    <source>
        <dbReference type="EMBL" id="TWI00408.1"/>
    </source>
</evidence>